<sequence length="145" mass="17116">MKRIMTILASILAFSFTVFADNDRAVSFDRLPEKARDFITANFPGEKLAYAKQERDFLEVNYEVVMVSGIKMEFDRRGEWTSIECRYGTISKNLIPEPIRNYVEDAYKGAEYREISRDRREYEVKITYGLELTFDRYFNLMGIDD</sequence>
<dbReference type="AlphaFoldDB" id="A0A940IJE6"/>
<feature type="chain" id="PRO_5037461112" evidence="1">
    <location>
        <begin position="21"/>
        <end position="145"/>
    </location>
</feature>
<evidence type="ECO:0000313" key="3">
    <source>
        <dbReference type="EMBL" id="MBO8484569.1"/>
    </source>
</evidence>
<comment type="caution">
    <text evidence="3">The sequence shown here is derived from an EMBL/GenBank/DDBJ whole genome shotgun (WGS) entry which is preliminary data.</text>
</comment>
<accession>A0A940IJE6</accession>
<protein>
    <submittedName>
        <fullName evidence="3">PepSY-like domain-containing protein</fullName>
    </submittedName>
</protein>
<dbReference type="SUPFAM" id="SSF160574">
    <property type="entry name" value="BT0923-like"/>
    <property type="match status" value="1"/>
</dbReference>
<reference evidence="3" key="1">
    <citation type="submission" date="2020-10" db="EMBL/GenBank/DDBJ databases">
        <authorList>
            <person name="Gilroy R."/>
        </authorList>
    </citation>
    <scope>NUCLEOTIDE SEQUENCE</scope>
    <source>
        <strain evidence="3">G3-8215</strain>
    </source>
</reference>
<dbReference type="InterPro" id="IPR021533">
    <property type="entry name" value="PepSY-like"/>
</dbReference>
<organism evidence="3 4">
    <name type="scientific">Candidatus Cryptobacteroides avicola</name>
    <dbReference type="NCBI Taxonomy" id="2840757"/>
    <lineage>
        <taxon>Bacteria</taxon>
        <taxon>Pseudomonadati</taxon>
        <taxon>Bacteroidota</taxon>
        <taxon>Bacteroidia</taxon>
        <taxon>Bacteroidales</taxon>
        <taxon>Candidatus Cryptobacteroides</taxon>
    </lineage>
</organism>
<gene>
    <name evidence="3" type="ORF">IAB75_10740</name>
</gene>
<evidence type="ECO:0000313" key="4">
    <source>
        <dbReference type="Proteomes" id="UP000725002"/>
    </source>
</evidence>
<evidence type="ECO:0000256" key="1">
    <source>
        <dbReference type="SAM" id="SignalP"/>
    </source>
</evidence>
<dbReference type="Pfam" id="PF11396">
    <property type="entry name" value="PepSY_like"/>
    <property type="match status" value="1"/>
</dbReference>
<feature type="signal peptide" evidence="1">
    <location>
        <begin position="1"/>
        <end position="20"/>
    </location>
</feature>
<name>A0A940IJE6_9BACT</name>
<keyword evidence="1" id="KW-0732">Signal</keyword>
<reference evidence="3" key="2">
    <citation type="journal article" date="2021" name="PeerJ">
        <title>Extensive microbial diversity within the chicken gut microbiome revealed by metagenomics and culture.</title>
        <authorList>
            <person name="Gilroy R."/>
            <person name="Ravi A."/>
            <person name="Getino M."/>
            <person name="Pursley I."/>
            <person name="Horton D.L."/>
            <person name="Alikhan N.F."/>
            <person name="Baker D."/>
            <person name="Gharbi K."/>
            <person name="Hall N."/>
            <person name="Watson M."/>
            <person name="Adriaenssens E.M."/>
            <person name="Foster-Nyarko E."/>
            <person name="Jarju S."/>
            <person name="Secka A."/>
            <person name="Antonio M."/>
            <person name="Oren A."/>
            <person name="Chaudhuri R.R."/>
            <person name="La Ragione R."/>
            <person name="Hildebrand F."/>
            <person name="Pallen M.J."/>
        </authorList>
    </citation>
    <scope>NUCLEOTIDE SEQUENCE</scope>
    <source>
        <strain evidence="3">G3-8215</strain>
    </source>
</reference>
<dbReference type="Gene3D" id="3.40.1420.30">
    <property type="match status" value="1"/>
</dbReference>
<dbReference type="Proteomes" id="UP000725002">
    <property type="component" value="Unassembled WGS sequence"/>
</dbReference>
<evidence type="ECO:0000259" key="2">
    <source>
        <dbReference type="Pfam" id="PF11396"/>
    </source>
</evidence>
<proteinExistence type="predicted"/>
<dbReference type="EMBL" id="JADILV010000079">
    <property type="protein sequence ID" value="MBO8484569.1"/>
    <property type="molecule type" value="Genomic_DNA"/>
</dbReference>
<feature type="domain" description="Putative beta-lactamase-inhibitor-like PepSY-like" evidence="2">
    <location>
        <begin position="61"/>
        <end position="141"/>
    </location>
</feature>